<dbReference type="EMBL" id="KB030661">
    <property type="protein sequence ID" value="ELK12305.1"/>
    <property type="molecule type" value="Genomic_DNA"/>
</dbReference>
<feature type="domain" description="Dynein heavy chain tail" evidence="19">
    <location>
        <begin position="182"/>
        <end position="760"/>
    </location>
</feature>
<evidence type="ECO:0000259" key="27">
    <source>
        <dbReference type="Pfam" id="PF18198"/>
    </source>
</evidence>
<reference evidence="30" key="1">
    <citation type="journal article" date="2013" name="Science">
        <title>Comparative analysis of bat genomes provides insight into the evolution of flight and immunity.</title>
        <authorList>
            <person name="Zhang G."/>
            <person name="Cowled C."/>
            <person name="Shi Z."/>
            <person name="Huang Z."/>
            <person name="Bishop-Lilly K.A."/>
            <person name="Fang X."/>
            <person name="Wynne J.W."/>
            <person name="Xiong Z."/>
            <person name="Baker M.L."/>
            <person name="Zhao W."/>
            <person name="Tachedjian M."/>
            <person name="Zhu Y."/>
            <person name="Zhou P."/>
            <person name="Jiang X."/>
            <person name="Ng J."/>
            <person name="Yang L."/>
            <person name="Wu L."/>
            <person name="Xiao J."/>
            <person name="Feng Y."/>
            <person name="Chen Y."/>
            <person name="Sun X."/>
            <person name="Zhang Y."/>
            <person name="Marsh G.A."/>
            <person name="Crameri G."/>
            <person name="Broder C.C."/>
            <person name="Frey K.G."/>
            <person name="Wang L.F."/>
            <person name="Wang J."/>
        </authorList>
    </citation>
    <scope>NUCLEOTIDE SEQUENCE [LARGE SCALE GENOMIC DNA]</scope>
</reference>
<proteinExistence type="inferred from homology"/>
<accession>L5KL74</accession>
<dbReference type="FunFam" id="1.10.8.1220:FF:000001">
    <property type="entry name" value="Dynein axonemal heavy chain 5"/>
    <property type="match status" value="1"/>
</dbReference>
<evidence type="ECO:0000259" key="17">
    <source>
        <dbReference type="Pfam" id="PF03028"/>
    </source>
</evidence>
<feature type="coiled-coil region" evidence="14">
    <location>
        <begin position="3789"/>
        <end position="3819"/>
    </location>
</feature>
<feature type="coiled-coil region" evidence="14">
    <location>
        <begin position="761"/>
        <end position="795"/>
    </location>
</feature>
<feature type="domain" description="Dynein heavy chain coiled coil stalk" evidence="22">
    <location>
        <begin position="3484"/>
        <end position="3555"/>
    </location>
</feature>
<dbReference type="InterPro" id="IPR027417">
    <property type="entry name" value="P-loop_NTPase"/>
</dbReference>
<feature type="coiled-coil region" evidence="14">
    <location>
        <begin position="3279"/>
        <end position="3306"/>
    </location>
</feature>
<evidence type="ECO:0000256" key="4">
    <source>
        <dbReference type="ARBA" id="ARBA00022701"/>
    </source>
</evidence>
<dbReference type="InterPro" id="IPR041466">
    <property type="entry name" value="Dynein_AAA5_ext"/>
</dbReference>
<dbReference type="Pfam" id="PF08385">
    <property type="entry name" value="DHC_N1"/>
    <property type="match status" value="1"/>
</dbReference>
<dbReference type="InterPro" id="IPR004273">
    <property type="entry name" value="Dynein_heavy_D6_P-loop"/>
</dbReference>
<dbReference type="FunFam" id="3.40.50.300:FF:000049">
    <property type="entry name" value="Dynein, axonemal, heavy chain 5"/>
    <property type="match status" value="1"/>
</dbReference>
<keyword evidence="12" id="KW-0206">Cytoskeleton</keyword>
<evidence type="ECO:0000256" key="5">
    <source>
        <dbReference type="ARBA" id="ARBA00022737"/>
    </source>
</evidence>
<name>L5KL74_PTEAL</name>
<evidence type="ECO:0000259" key="22">
    <source>
        <dbReference type="Pfam" id="PF12777"/>
    </source>
</evidence>
<evidence type="ECO:0000256" key="7">
    <source>
        <dbReference type="ARBA" id="ARBA00022840"/>
    </source>
</evidence>
<dbReference type="Gene3D" id="6.10.140.1060">
    <property type="match status" value="1"/>
</dbReference>
<evidence type="ECO:0000256" key="10">
    <source>
        <dbReference type="ARBA" id="ARBA00023069"/>
    </source>
</evidence>
<dbReference type="GO" id="GO:0045505">
    <property type="term" value="F:dynein intermediate chain binding"/>
    <property type="evidence" value="ECO:0007669"/>
    <property type="project" value="InterPro"/>
</dbReference>
<dbReference type="Gene3D" id="1.10.8.710">
    <property type="match status" value="1"/>
</dbReference>
<feature type="domain" description="Dynein heavy chain 3 AAA+ lid" evidence="26">
    <location>
        <begin position="2596"/>
        <end position="2632"/>
    </location>
</feature>
<keyword evidence="10" id="KW-0969">Cilium</keyword>
<dbReference type="GO" id="GO:0005930">
    <property type="term" value="C:axoneme"/>
    <property type="evidence" value="ECO:0007669"/>
    <property type="project" value="UniProtKB-SubCell"/>
</dbReference>
<organism evidence="29 30">
    <name type="scientific">Pteropus alecto</name>
    <name type="common">Black flying fox</name>
    <dbReference type="NCBI Taxonomy" id="9402"/>
    <lineage>
        <taxon>Eukaryota</taxon>
        <taxon>Metazoa</taxon>
        <taxon>Chordata</taxon>
        <taxon>Craniata</taxon>
        <taxon>Vertebrata</taxon>
        <taxon>Euteleostomi</taxon>
        <taxon>Mammalia</taxon>
        <taxon>Eutheria</taxon>
        <taxon>Laurasiatheria</taxon>
        <taxon>Chiroptera</taxon>
        <taxon>Yinpterochiroptera</taxon>
        <taxon>Pteropodoidea</taxon>
        <taxon>Pteropodidae</taxon>
        <taxon>Pteropodinae</taxon>
        <taxon>Pteropus</taxon>
    </lineage>
</organism>
<evidence type="ECO:0000259" key="28">
    <source>
        <dbReference type="Pfam" id="PF18199"/>
    </source>
</evidence>
<gene>
    <name evidence="29" type="ORF">PAL_GLEAN10014637</name>
</gene>
<dbReference type="InterPro" id="IPR013594">
    <property type="entry name" value="Dynein_heavy_tail"/>
</dbReference>
<keyword evidence="13" id="KW-0966">Cell projection</keyword>
<dbReference type="InterPro" id="IPR042219">
    <property type="entry name" value="AAA_lid_11_sf"/>
</dbReference>
<dbReference type="FunFam" id="3.40.50.300:FF:002141">
    <property type="entry name" value="Dynein heavy chain"/>
    <property type="match status" value="1"/>
</dbReference>
<evidence type="ECO:0000259" key="25">
    <source>
        <dbReference type="Pfam" id="PF17852"/>
    </source>
</evidence>
<evidence type="ECO:0000256" key="16">
    <source>
        <dbReference type="SAM" id="Phobius"/>
    </source>
</evidence>
<dbReference type="Pfam" id="PF07728">
    <property type="entry name" value="AAA_5"/>
    <property type="match status" value="1"/>
</dbReference>
<dbReference type="FunFam" id="1.20.140.100:FF:000007">
    <property type="entry name" value="Dynein axonemal heavy chain 9"/>
    <property type="match status" value="1"/>
</dbReference>
<feature type="domain" description="Dynein heavy chain linker" evidence="20">
    <location>
        <begin position="1240"/>
        <end position="1606"/>
    </location>
</feature>
<dbReference type="Gene3D" id="1.10.287.2620">
    <property type="match status" value="1"/>
</dbReference>
<feature type="domain" description="Dynein heavy chain ATP-binding dynein motor region" evidence="24">
    <location>
        <begin position="3582"/>
        <end position="3799"/>
    </location>
</feature>
<protein>
    <submittedName>
        <fullName evidence="29">Dynein heavy chain 17, axonemal</fullName>
    </submittedName>
</protein>
<dbReference type="Proteomes" id="UP000010552">
    <property type="component" value="Unassembled WGS sequence"/>
</dbReference>
<dbReference type="InterPro" id="IPR041658">
    <property type="entry name" value="AAA_lid_11"/>
</dbReference>
<evidence type="ECO:0000256" key="2">
    <source>
        <dbReference type="ARBA" id="ARBA00008887"/>
    </source>
</evidence>
<dbReference type="Pfam" id="PF17852">
    <property type="entry name" value="Dynein_AAA_lid"/>
    <property type="match status" value="1"/>
</dbReference>
<dbReference type="Pfam" id="PF12774">
    <property type="entry name" value="AAA_6"/>
    <property type="match status" value="1"/>
</dbReference>
<dbReference type="Pfam" id="PF12781">
    <property type="entry name" value="AAA_9"/>
    <property type="match status" value="1"/>
</dbReference>
<keyword evidence="5" id="KW-0677">Repeat</keyword>
<evidence type="ECO:0000256" key="12">
    <source>
        <dbReference type="ARBA" id="ARBA00023212"/>
    </source>
</evidence>
<evidence type="ECO:0000256" key="13">
    <source>
        <dbReference type="ARBA" id="ARBA00023273"/>
    </source>
</evidence>
<dbReference type="Gene3D" id="3.10.490.20">
    <property type="match status" value="1"/>
</dbReference>
<keyword evidence="16" id="KW-0812">Transmembrane</keyword>
<dbReference type="Gene3D" id="1.20.58.1120">
    <property type="match status" value="1"/>
</dbReference>
<dbReference type="FunFam" id="3.10.490.20:FF:000002">
    <property type="entry name" value="Dynein axonemal heavy chain 17"/>
    <property type="match status" value="1"/>
</dbReference>
<feature type="domain" description="Dynein heavy chain region D6 P-loop" evidence="17">
    <location>
        <begin position="4040"/>
        <end position="4160"/>
    </location>
</feature>
<dbReference type="Gene3D" id="1.10.8.1220">
    <property type="match status" value="1"/>
</dbReference>
<feature type="domain" description="Dynein heavy chain coiled coil stalk" evidence="22">
    <location>
        <begin position="3064"/>
        <end position="3309"/>
    </location>
</feature>
<keyword evidence="30" id="KW-1185">Reference proteome</keyword>
<dbReference type="GO" id="GO:0016887">
    <property type="term" value="F:ATP hydrolysis activity"/>
    <property type="evidence" value="ECO:0007669"/>
    <property type="project" value="InterPro"/>
</dbReference>
<dbReference type="Gene3D" id="1.20.920.30">
    <property type="match status" value="1"/>
</dbReference>
<dbReference type="GO" id="GO:0008569">
    <property type="term" value="F:minus-end-directed microtubule motor activity"/>
    <property type="evidence" value="ECO:0007669"/>
    <property type="project" value="InterPro"/>
</dbReference>
<dbReference type="eggNOG" id="KOG3595">
    <property type="taxonomic scope" value="Eukaryota"/>
</dbReference>
<dbReference type="Pfam" id="PF18199">
    <property type="entry name" value="Dynein_C"/>
    <property type="match status" value="1"/>
</dbReference>
<evidence type="ECO:0000259" key="26">
    <source>
        <dbReference type="Pfam" id="PF17857"/>
    </source>
</evidence>
<feature type="domain" description="Dynein heavy chain AAA 5 extension" evidence="25">
    <location>
        <begin position="2262"/>
        <end position="2379"/>
    </location>
</feature>
<dbReference type="InterPro" id="IPR024743">
    <property type="entry name" value="Dynein_HC_stalk"/>
</dbReference>
<dbReference type="InParanoid" id="L5KL74"/>
<evidence type="ECO:0000256" key="15">
    <source>
        <dbReference type="SAM" id="MobiDB-lite"/>
    </source>
</evidence>
<evidence type="ECO:0000256" key="3">
    <source>
        <dbReference type="ARBA" id="ARBA00022490"/>
    </source>
</evidence>
<evidence type="ECO:0000259" key="20">
    <source>
        <dbReference type="Pfam" id="PF08393"/>
    </source>
</evidence>
<dbReference type="InterPro" id="IPR024317">
    <property type="entry name" value="Dynein_heavy_chain_D4_dom"/>
</dbReference>
<dbReference type="GO" id="GO:0007018">
    <property type="term" value="P:microtubule-based movement"/>
    <property type="evidence" value="ECO:0007669"/>
    <property type="project" value="InterPro"/>
</dbReference>
<dbReference type="Pfam" id="PF12777">
    <property type="entry name" value="MT"/>
    <property type="match status" value="2"/>
</dbReference>
<comment type="subcellular location">
    <subcellularLocation>
        <location evidence="1">Cytoplasm</location>
        <location evidence="1">Cytoskeleton</location>
        <location evidence="1">Cilium axoneme</location>
    </subcellularLocation>
</comment>
<evidence type="ECO:0000256" key="11">
    <source>
        <dbReference type="ARBA" id="ARBA00023175"/>
    </source>
</evidence>
<keyword evidence="16" id="KW-1133">Transmembrane helix</keyword>
<evidence type="ECO:0000313" key="30">
    <source>
        <dbReference type="Proteomes" id="UP000010552"/>
    </source>
</evidence>
<dbReference type="Pfam" id="PF17857">
    <property type="entry name" value="AAA_lid_1"/>
    <property type="match status" value="2"/>
</dbReference>
<dbReference type="GO" id="GO:0031514">
    <property type="term" value="C:motile cilium"/>
    <property type="evidence" value="ECO:0007669"/>
    <property type="project" value="UniProtKB-ARBA"/>
</dbReference>
<feature type="domain" description="Dynein heavy chain 3 AAA+ lid" evidence="26">
    <location>
        <begin position="2684"/>
        <end position="2748"/>
    </location>
</feature>
<keyword evidence="16" id="KW-0472">Membrane</keyword>
<dbReference type="InterPro" id="IPR026983">
    <property type="entry name" value="DHC"/>
</dbReference>
<keyword evidence="9 14" id="KW-0175">Coiled coil</keyword>
<dbReference type="Gene3D" id="1.10.8.720">
    <property type="entry name" value="Region D6 of dynein motor"/>
    <property type="match status" value="1"/>
</dbReference>
<dbReference type="SUPFAM" id="SSF52540">
    <property type="entry name" value="P-loop containing nucleoside triphosphate hydrolases"/>
    <property type="match status" value="4"/>
</dbReference>
<keyword evidence="4" id="KW-0493">Microtubule</keyword>
<dbReference type="InterPro" id="IPR043157">
    <property type="entry name" value="Dynein_AAA1S"/>
</dbReference>
<feature type="coiled-coil region" evidence="14">
    <location>
        <begin position="3056"/>
        <end position="3107"/>
    </location>
</feature>
<keyword evidence="8" id="KW-0243">Dynein</keyword>
<sequence>MTVTPDVRLEYLEGVAFTMLKFKPDKWGKMMSVEENLALFTDFLEKPDTLVLVLTLTPAGMIVPCLGFPASLKSKGVYFVKKKPRNISKDSYKDQLLYGDLSPTPVDQLIAVVEESENLDGWPWVVSEDIMKQVHKLKNEMFVMGGKIKGKTLLPIPEHLGSLDGTLESMERIPSSLDNSLLHAIETIIIDWAHQVRDVLSKDSAQALLDGLQPLPRVEFEFWDARLMNLKCIHDQLNRPKVNKIVEILEKAKSCYWPALQNVYLNVTEGLKEANDIVLYLMPLRILLEEMEQADFTMLPTFIAKVLYTICFIWATSEHYNTPSRVIVTLQEFCNQIIEMTRTYLSPEEVLKGLQGEIEEVLNNISLSVNILKELYRAYDFCCANMRLFFKKEKEPVPWEFPSSLAFSRMNAFFRRVRTIEDLYKTAIEFLKLEKIELGGARGNILGSLVMHIYEEVFELVKVFADCKYDPLDPGDPSFDDDYADFETKIQDLDRRLATIFCQAFDDCNSIESCAKLLYMCGGLLERPLILAEVVPRYSVMLELFDAELDNTKILYDTQIAASADGNIPPIHKNMPPVAGQLKWSLELQERLETPMKDLKRIDHPVMSSTEAKLIYQKYDEMMALLRGSREKTFQDWVAGVDQDCHFNLGQPLIQRDHVTKLIRVNFSKALVAVLREVKYLNFQQQKGIPDSAESLFSKHETFRKFVGNLELVVGWYNEITTTVTDVEFPLIESELSAIDVKLQAAETTLFWNSEGVFDYIKEMREILHNLQNRMQKTKQNIENISQAMKDWSSNPMFERKDNKKDALLDLDGRLVTLNKRYTVVKDAGVKIQAMVAENAELFRADTTSHSWKDYVNYIDNMVLDEFDYFIQNSLSYLMNNMVMDESVAPLFEIRMELDEAGLVFNPSLEVGSDRSFLALVDGLINDIYNAAKLIPRLAKGRLNYKSDLEDLTDLIEMREEMSSLVVSAMKEAEEYQDSFERYSYLWTDDLQESMRTFLTYGRALTPEDLEMHAEEAIPKAPPTLAQFQQQIDSYERLYEEVSRCENTKVFSGWLQCDCRPFKQALLSTIKRWSFMFKRHLSSHVVSSLNDLETFMNVARTGLKKPLKEGDYDGLVEVMGHLMKVKERQVATDTMFEPLKQTIELLKTYGEEMPEETHTKLQELPEQWTNTKKLAIQVKQNVAPLQANEVNILRRKCQQFELKQHEFREKFRQEAPFSFNDPDPYRSLNKVFVLRVLPLQVNTSIDDWKTTKWKDINVEQMDIDCKKFAKDVRSLDKEMKAWDAFVGLDNTVKNMITSLRAVSELQNPAIRSRHWQQLMQATQVKFEMSEDTTLADLLQLNLHKYEDEVRNIVDKAVKESGMEKVLKALDSTWSTMEFEHEPHPRTGTMLLKSDEVLVETLEDNQVQLQNLMTSKYLSHFLKEVTSWQQKLSTADAVISIWFEVQRTWSHLESIFVGSEDIRAQLPEDSQRFDHIDLEFKALMEDAVKTPNVVEATNKPGLYNKLEDLKKSLAVCEKALAEYLETKRLAFPRFYFVSSADLLDILSNGNDPVEVSRHLSKLFDSLCKLKFRLDANGKPLKFGLGMYSKEDEYMDFDRECDLSGQVALTCTQIWWTTEVGLAFARLEEGYENAIKDYNKKQIGQLNALITLLIGNLSAGDRMKVMTICTIDVHARDVVAKMIMAKARAFAGGAGNLVESSQAFTWQSQLRHRWDEERKHCFANICDAQIQYSYEYLGNTPRLVITPLTDRCYITLTQSLHLIMGGAPAGPAGTGKTETTKDLGRALGTMVYVFNCSEQMDYKSCGNIYKGLAQTGAWGCFDEFNRISVEVLSVIAVQVKCVQDAIRAKKKTFNFLGEMISLIPTVGIFITMNPGYAGRTELPENLKALFRPCAMVVPDFELICEIMLVAEGFLDARLLARKFITLYTLCKELLSKQDHYDWGLRAIKSVLVVAGSLKRGDPSRAEDQVLMRALRDFNIPKIVTDDLPVFMGLIGDLFPALDVPRKRDLNFEKIIKQSILELRLQAEDSFVLKVVQLEELLHVRHSVFVIGNAGSGKSQARARRARLPAYPPPQRCRAADRSPSVTSPGLGDLIPLHPRRPPNRKRVLKSLNKTYQNLKRKPVAVDLDPKAVTCDELFGIINPATREWKDGLFSTIMRDLANITHDGPKWIVLDGDIDPMWIESLNTVMDDNKVLTLASNERIPLNRTMRLVFEISHLRTATPATVSRAGILYINPADLGWNPVVSSWLERRKVQSEKANLMILFDKYLPMCLDKLRFGFKKITPVPEITIIHMVLYLLECLLTEKNTPADSPKELYELYFVFACFWAFGGAMFQDQLVDYRVEFSKWWINEFKTIKFPSQGTIFDYYLDPDTKKFLPWTDKVPSFELDPDIPLQASLVHTTETIRIRYFMDLLMAKSWPVMLVGNAGTGKSVLMGDKLESLNTDDYLVQAVPFNFYTTSAMLQGVLEKPLEKKSGRNYGPPGTKKLIYFIDDMNMPEVDKYGTVAPHTLIRQHMDHKHWYDRQKLTLKEVHNCQYVACMNPTSGSFTIDPRLQRHFCVFAVSFPGQEALTTIYSTILSQHLAYRSAPTVVQKMSNQLVASALALHQKVTATFLPTAIKFHYIFNLRDLSNIFQPPAARVCVGVAVGGVLGPEPQRRGPLPGEAAAFSPDLHTALVLPRMTSLRLGQGLLFSTAEILRTPLDLVRLWLHEAERVYGDKMVDEKDQETLRRVTMASTKKFFDDLGDELLFARPNIFCHFAQGVGEAKYLPVTDVAHLNKLLVDVLDSYNEVNAVMNLVLFEDAVAHICRINRILEAPRGNALLVGVGGSGKQSLSRLAAYISSLEVFQITLKKGYAVLDLKADLSAQYIKSAVKNVPSVFLMTDSQVAEEQFLVLINDLLASGEIPGLFADDEVENIISSMRPQVKSIGMNDTRETCWKFFIEKVRRQLKVILCFSPVGSVLRVRARKFPAVVNCTAIDWFHEWPEDALVSVSARFLEETEGIQPEVKASISHFMAYVHTTVNEMSKVYLATERRYNYTTPKTFLEQIKLYQNLLAKKRTELVAKIERLENGLMKLQSTASQVDDLKAKLAIQEAELKQKNENADKLIQVVGVETEKVSKEKAIADEEEIKVEVINKNVTEKQKACETDLAKAEPALLAAQEALDTLNKNNLTELKSFGSPPDAVVNVTAAVMILTAPGGKIPKDKSWKAAKIMMGKVDTFLDSLKRFDKEHIPEACLKAFKPYQGNPTFDPEFVRSKSAAAAGLCSWCINIVRFYEVYCDVAPKRQALEEANAELAEAQEKLSRIKNKIASSFGTHCHPYRGVTVTRTVVSPSPVPWRHRHSYRGVTVTRTVASPSPVPWRHRHPYRGVTVTRTVASPSPVLWRDRHPYRGVTVTHTVESLWPVPWCHRHPYCGVTVACTVVSPSPIPWRHRHPYCGVTVACTVVSLSPVLWPHHHPYCDVTVTRTVASPSPVLWCHRHPYRGVTVTRTVESLSPVLLVGGLASENVRWAESVENFRSQGVTLCGDVLLISAFVSYVGYFTKKYRNELMERFWIPYVNKLKVPIPITEGLDPLSLLTDDADVATWNNQGLPSDRMSTENATILCNTERWPLIVDAQLQGIKWIKNKYGSELKAIRLGQKSYLDIIEQAISEGDILLIENIGETVDPVLDPLLGRNTIKKGKYIKIGDKEVEYHPKFRLIMHTKYFNPHYKPEMQAQCSLINFLVTRDGLEDQLLAAVVAKERPDLEQLKANLTKSQNEFKIVLKELEDSLLARLSAASGNFLGDTALVENLETTKHTASEIEEKVQEAKVTEVKINEARENYRPAAERASLLYFILNDLNKINPIYQFSLKAFHVVFEKAILKTSPADEVKQRVINLTDEITYSVYMYTARGLFERDKLIFLAQVAFQVLSMKKELNPAELDFLLRFPFKAGVLSPVDFLQHQGWGGIKALSEMDEFKNLDNDIEGSAKRWKKLVESEAPEKEIFPKEWKNKTALQKLCMVRCMRPDRMTYAVKNFVEEKMGSKFVEGRSVEFSKSYEESSPSTPIFFILSPGVDPLKDVEALGKKLGFTIDNGKLHNVSLGQGQEVVAENALDVAAENGHWVILQNIHLVARWLSTLDKKVERYSTGSHEDYRVFISAEPAPSPESHIIPQGILENAIKITNEPPTGMYANLHKALDLFTQDTLEMCTKEIEFKCILFALCYFHAVVAERRKFGAQGWNRSYPFNNGDLTISINVLYNYLEANAKVPWDDLRYLFGEIMYGGHITDDWDRRLCRTYLVEYIRAEMLEGEIQLAPGFQIPPNLDYKGYHEYIDENLPPESPYLYGLHPNAEIGFLTVTSEKLFRTVLEMQPKESDSGAGAGVSREEKAGLAHPPPTPGQREGRAQDPGSQSAPRNLSAATLASHLQGGVLGECGGLRLYPPSTRGLPFEPWTRGPPRMVWPHGDCSSRAWMVAVKAVLDEVLEKIPETFNMAEIMAKAAEKTPYVVVAFQECERMNILTNEMRRSLKELNLGLKGELTITTDMEDLSTALFYDTVPDTWVARAYPSMMGLAAWYADLLLRIRELEAWTTDFALPTTVWLAGFFNPQSFLTAIMQSMARKNEWPLDKMCLSVEVTKKTREDMTAPPREGSYVYGLFMEGARWDTQTGVIAEARLKELTPAMPVIFVKAIPVDRMETKNMYECPVYKTRIRGPTYVWTFNLKTKEKAAKWVLAAVALLLQV</sequence>
<feature type="domain" description="Dynein heavy chain C-terminal" evidence="28">
    <location>
        <begin position="4451"/>
        <end position="4715"/>
    </location>
</feature>
<dbReference type="Gene3D" id="3.40.50.300">
    <property type="entry name" value="P-loop containing nucleotide triphosphate hydrolases"/>
    <property type="match status" value="6"/>
</dbReference>
<keyword evidence="6" id="KW-0547">Nucleotide-binding</keyword>
<dbReference type="FunCoup" id="L5KL74">
    <property type="interactions" value="38"/>
</dbReference>
<dbReference type="FunFam" id="3.40.50.300:FF:000219">
    <property type="entry name" value="Dynein axonemal heavy chain 17"/>
    <property type="match status" value="1"/>
</dbReference>
<dbReference type="Gene3D" id="1.20.1270.280">
    <property type="match status" value="1"/>
</dbReference>
<dbReference type="InterPro" id="IPR041228">
    <property type="entry name" value="Dynein_C"/>
</dbReference>
<keyword evidence="7" id="KW-0067">ATP-binding</keyword>
<dbReference type="FunFam" id="1.10.287.2620:FF:000004">
    <property type="entry name" value="Dynein axonemal heavy chain 17"/>
    <property type="match status" value="1"/>
</dbReference>
<dbReference type="FunFam" id="1.10.8.710:FF:000002">
    <property type="entry name" value="dynein heavy chain 17, axonemal"/>
    <property type="match status" value="1"/>
</dbReference>
<dbReference type="PANTHER" id="PTHR45703:SF4">
    <property type="entry name" value="DYNEIN AXONEMAL HEAVY CHAIN 17"/>
    <property type="match status" value="1"/>
</dbReference>
<evidence type="ECO:0000259" key="21">
    <source>
        <dbReference type="Pfam" id="PF12774"/>
    </source>
</evidence>
<dbReference type="Pfam" id="PF12780">
    <property type="entry name" value="AAA_8"/>
    <property type="match status" value="1"/>
</dbReference>
<keyword evidence="11" id="KW-0505">Motor protein</keyword>
<dbReference type="GO" id="GO:0005874">
    <property type="term" value="C:microtubule"/>
    <property type="evidence" value="ECO:0007669"/>
    <property type="project" value="UniProtKB-KW"/>
</dbReference>
<evidence type="ECO:0000256" key="1">
    <source>
        <dbReference type="ARBA" id="ARBA00004430"/>
    </source>
</evidence>
<dbReference type="FunFam" id="1.20.58.1120:FF:000002">
    <property type="entry name" value="Dynein heavy chain 9, axonemal"/>
    <property type="match status" value="1"/>
</dbReference>
<dbReference type="InterPro" id="IPR042222">
    <property type="entry name" value="Dynein_2_N"/>
</dbReference>
<evidence type="ECO:0000259" key="23">
    <source>
        <dbReference type="Pfam" id="PF12780"/>
    </source>
</evidence>
<dbReference type="Gene3D" id="1.20.920.20">
    <property type="match status" value="2"/>
</dbReference>
<evidence type="ECO:0000259" key="24">
    <source>
        <dbReference type="Pfam" id="PF12781"/>
    </source>
</evidence>
<dbReference type="Pfam" id="PF18198">
    <property type="entry name" value="AAA_lid_11"/>
    <property type="match status" value="1"/>
</dbReference>
<dbReference type="GO" id="GO:0030286">
    <property type="term" value="C:dynein complex"/>
    <property type="evidence" value="ECO:0007669"/>
    <property type="project" value="UniProtKB-KW"/>
</dbReference>
<evidence type="ECO:0000313" key="29">
    <source>
        <dbReference type="EMBL" id="ELK12305.1"/>
    </source>
</evidence>
<dbReference type="InterPro" id="IPR041589">
    <property type="entry name" value="DNAH3_AAA_lid_1"/>
</dbReference>
<dbReference type="InterPro" id="IPR013602">
    <property type="entry name" value="Dynein_heavy_linker"/>
</dbReference>
<dbReference type="Pfam" id="PF03028">
    <property type="entry name" value="Dynein_heavy"/>
    <property type="match status" value="1"/>
</dbReference>
<dbReference type="Pfam" id="PF12775">
    <property type="entry name" value="AAA_7"/>
    <property type="match status" value="1"/>
</dbReference>
<feature type="transmembrane region" description="Helical" evidence="16">
    <location>
        <begin position="50"/>
        <end position="72"/>
    </location>
</feature>
<dbReference type="Pfam" id="PF08393">
    <property type="entry name" value="DHC_N2"/>
    <property type="match status" value="1"/>
</dbReference>
<feature type="domain" description="Dynein heavy chain AAA module D4" evidence="23">
    <location>
        <begin position="2792"/>
        <end position="3051"/>
    </location>
</feature>
<evidence type="ECO:0000259" key="19">
    <source>
        <dbReference type="Pfam" id="PF08385"/>
    </source>
</evidence>
<dbReference type="FunFam" id="3.40.50.300:FF:000411">
    <property type="entry name" value="dynein heavy chain 17, axonemal"/>
    <property type="match status" value="1"/>
</dbReference>
<evidence type="ECO:0000256" key="14">
    <source>
        <dbReference type="SAM" id="Coils"/>
    </source>
</evidence>
<keyword evidence="3" id="KW-0963">Cytoplasm</keyword>
<dbReference type="InterPro" id="IPR035699">
    <property type="entry name" value="AAA_6"/>
</dbReference>
<dbReference type="STRING" id="9402.L5KL74"/>
<evidence type="ECO:0000256" key="6">
    <source>
        <dbReference type="ARBA" id="ARBA00022741"/>
    </source>
</evidence>
<dbReference type="InterPro" id="IPR035706">
    <property type="entry name" value="AAA_9"/>
</dbReference>
<dbReference type="InterPro" id="IPR011704">
    <property type="entry name" value="ATPase_dyneun-rel_AAA"/>
</dbReference>
<comment type="similarity">
    <text evidence="2">Belongs to the dynein heavy chain family.</text>
</comment>
<dbReference type="GO" id="GO:0005524">
    <property type="term" value="F:ATP binding"/>
    <property type="evidence" value="ECO:0007669"/>
    <property type="project" value="UniProtKB-KW"/>
</dbReference>
<dbReference type="FunFam" id="1.10.8.720:FF:000002">
    <property type="entry name" value="Dynein heavy chain 9, axonemal"/>
    <property type="match status" value="1"/>
</dbReference>
<feature type="region of interest" description="Disordered" evidence="15">
    <location>
        <begin position="2068"/>
        <end position="2096"/>
    </location>
</feature>
<evidence type="ECO:0000256" key="9">
    <source>
        <dbReference type="ARBA" id="ARBA00023054"/>
    </source>
</evidence>
<dbReference type="Gene3D" id="1.20.140.100">
    <property type="entry name" value="Dynein heavy chain, N-terminal domain 2"/>
    <property type="match status" value="1"/>
</dbReference>
<feature type="region of interest" description="Disordered" evidence="15">
    <location>
        <begin position="4347"/>
        <end position="4393"/>
    </location>
</feature>
<feature type="domain" description="Dynein heavy chain hydrolytic ATP-binding dynein motor region" evidence="21">
    <location>
        <begin position="1730"/>
        <end position="2056"/>
    </location>
</feature>
<dbReference type="PANTHER" id="PTHR45703">
    <property type="entry name" value="DYNEIN HEAVY CHAIN"/>
    <property type="match status" value="1"/>
</dbReference>
<feature type="domain" description="ATPase dynein-related AAA" evidence="18">
    <location>
        <begin position="2118"/>
        <end position="2226"/>
    </location>
</feature>
<evidence type="ECO:0000259" key="18">
    <source>
        <dbReference type="Pfam" id="PF07728"/>
    </source>
</evidence>
<dbReference type="InterPro" id="IPR043160">
    <property type="entry name" value="Dynein_C_barrel"/>
</dbReference>
<dbReference type="GO" id="GO:0051959">
    <property type="term" value="F:dynein light intermediate chain binding"/>
    <property type="evidence" value="ECO:0007669"/>
    <property type="project" value="InterPro"/>
</dbReference>
<evidence type="ECO:0000256" key="8">
    <source>
        <dbReference type="ARBA" id="ARBA00023017"/>
    </source>
</evidence>
<dbReference type="FunFam" id="1.20.920.20:FF:000003">
    <property type="entry name" value="Dynein axonemal heavy chain 17"/>
    <property type="match status" value="1"/>
</dbReference>
<feature type="domain" description="Dynein heavy chain AAA lid" evidence="27">
    <location>
        <begin position="4192"/>
        <end position="4328"/>
    </location>
</feature>